<proteinExistence type="predicted"/>
<gene>
    <name evidence="1" type="ORF">CBO05P1_019</name>
</gene>
<organism evidence="1">
    <name type="scientific">Clostridium botulinum B str. Osaka05</name>
    <dbReference type="NCBI Taxonomy" id="1407017"/>
    <lineage>
        <taxon>Bacteria</taxon>
        <taxon>Bacillati</taxon>
        <taxon>Bacillota</taxon>
        <taxon>Clostridia</taxon>
        <taxon>Eubacteriales</taxon>
        <taxon>Clostridiaceae</taxon>
        <taxon>Clostridium</taxon>
    </lineage>
</organism>
<dbReference type="Proteomes" id="UP000054164">
    <property type="component" value="Unassembled WGS sequence"/>
</dbReference>
<evidence type="ECO:0000313" key="1">
    <source>
        <dbReference type="EMBL" id="BAO04738.1"/>
    </source>
</evidence>
<dbReference type="HOGENOM" id="CLU_2896019_0_0_9"/>
<dbReference type="EMBL" id="BA000058">
    <property type="protein sequence ID" value="BAO04738.1"/>
    <property type="molecule type" value="Genomic_DNA"/>
</dbReference>
<name>A0A060N8H9_CLOBO</name>
<sequence length="63" mass="7273">MLNVYVLARQDDWNYDECVEQTIVAKSEERAIELANKEYGVWGIIKKVDLDVEQVLTKDVNDG</sequence>
<dbReference type="RefSeq" id="WP_030031774.1">
    <property type="nucleotide sequence ID" value="NZ_BA000058.1"/>
</dbReference>
<accession>A0A060N8H9</accession>
<reference evidence="1" key="1">
    <citation type="submission" date="2013-10" db="EMBL/GenBank/DDBJ databases">
        <title>Draft genome sequence of Clostridium botulinum type B strain Osaka05.</title>
        <authorList>
            <person name="Sakaguchi Y."/>
            <person name="Hosomi K."/>
            <person name="Uchiyama J."/>
            <person name="Ogura Y."/>
            <person name="Sakaguchi M."/>
            <person name="Kohda T."/>
            <person name="Mukamoto M."/>
            <person name="Misawa N."/>
            <person name="Matsuzaki S."/>
            <person name="Hayashi T."/>
            <person name="Kozaki S."/>
        </authorList>
    </citation>
    <scope>NUCLEOTIDE SEQUENCE</scope>
    <source>
        <strain evidence="1">Osaka05</strain>
    </source>
</reference>
<dbReference type="AlphaFoldDB" id="A0A060N8H9"/>
<protein>
    <submittedName>
        <fullName evidence="1">Uncharacterized protein</fullName>
    </submittedName>
</protein>